<dbReference type="CDD" id="cd05374">
    <property type="entry name" value="17beta-HSD-like_SDR_c"/>
    <property type="match status" value="1"/>
</dbReference>
<dbReference type="Gene3D" id="3.40.50.720">
    <property type="entry name" value="NAD(P)-binding Rossmann-like Domain"/>
    <property type="match status" value="1"/>
</dbReference>
<gene>
    <name evidence="4" type="ORF">H0I76_09235</name>
</gene>
<sequence>MAGPRTILITGCSSGIGHHAAHELARRGWQVLATCRKEEDCARLRDEGLESFRLDYQDNASIHAAFGTAMERSGGRLDALFNNGAFAQPGAVEDLPTDALRASFEANFFGWHELTRLVLPVMRRQGQGRLIQCSSVLGFSALRMRGAYIATKHAIEGYTDTLRLELRGSGIHVVLLEPGPIKTRMRENAQAHYERWIDRENTHWAEFYRSTLEPRLYKKNPPPDVGELSCRATTEKVLVALEAARPRPRYYVTRPTHLVGAMKRLLPTRWMDAIMGVQ</sequence>
<proteinExistence type="inferred from homology"/>
<protein>
    <submittedName>
        <fullName evidence="4">SDR family NAD(P)-dependent oxidoreductase</fullName>
    </submittedName>
</protein>
<dbReference type="PANTHER" id="PTHR44169:SF6">
    <property type="entry name" value="NADPH-DEPENDENT 1-ACYLDIHYDROXYACETONE PHOSPHATE REDUCTASE"/>
    <property type="match status" value="1"/>
</dbReference>
<dbReference type="InterPro" id="IPR002347">
    <property type="entry name" value="SDR_fam"/>
</dbReference>
<dbReference type="PRINTS" id="PR00080">
    <property type="entry name" value="SDRFAMILY"/>
</dbReference>
<dbReference type="GO" id="GO:0016491">
    <property type="term" value="F:oxidoreductase activity"/>
    <property type="evidence" value="ECO:0007669"/>
    <property type="project" value="UniProtKB-KW"/>
</dbReference>
<evidence type="ECO:0000256" key="3">
    <source>
        <dbReference type="RuleBase" id="RU000363"/>
    </source>
</evidence>
<evidence type="ECO:0000313" key="5">
    <source>
        <dbReference type="Proteomes" id="UP000655420"/>
    </source>
</evidence>
<organism evidence="4 5">
    <name type="scientific">Thermohalobaculum xanthum</name>
    <dbReference type="NCBI Taxonomy" id="2753746"/>
    <lineage>
        <taxon>Bacteria</taxon>
        <taxon>Pseudomonadati</taxon>
        <taxon>Pseudomonadota</taxon>
        <taxon>Alphaproteobacteria</taxon>
        <taxon>Rhodobacterales</taxon>
        <taxon>Paracoccaceae</taxon>
        <taxon>Thermohalobaculum</taxon>
    </lineage>
</organism>
<reference evidence="4" key="1">
    <citation type="submission" date="2020-12" db="EMBL/GenBank/DDBJ databases">
        <title>Bacterial taxonomy.</title>
        <authorList>
            <person name="Pan X."/>
        </authorList>
    </citation>
    <scope>NUCLEOTIDE SEQUENCE</scope>
    <source>
        <strain evidence="4">M0105</strain>
    </source>
</reference>
<accession>A0A8J7SF73</accession>
<dbReference type="RefSeq" id="WP_200609582.1">
    <property type="nucleotide sequence ID" value="NZ_JAEHHL010000005.1"/>
</dbReference>
<dbReference type="EMBL" id="JAEHHL010000005">
    <property type="protein sequence ID" value="MBK0399372.1"/>
    <property type="molecule type" value="Genomic_DNA"/>
</dbReference>
<keyword evidence="2" id="KW-0560">Oxidoreductase</keyword>
<evidence type="ECO:0000256" key="1">
    <source>
        <dbReference type="ARBA" id="ARBA00006484"/>
    </source>
</evidence>
<evidence type="ECO:0000256" key="2">
    <source>
        <dbReference type="ARBA" id="ARBA00023002"/>
    </source>
</evidence>
<comment type="caution">
    <text evidence="4">The sequence shown here is derived from an EMBL/GenBank/DDBJ whole genome shotgun (WGS) entry which is preliminary data.</text>
</comment>
<evidence type="ECO:0000313" key="4">
    <source>
        <dbReference type="EMBL" id="MBK0399372.1"/>
    </source>
</evidence>
<dbReference type="PRINTS" id="PR00081">
    <property type="entry name" value="GDHRDH"/>
</dbReference>
<dbReference type="SUPFAM" id="SSF51735">
    <property type="entry name" value="NAD(P)-binding Rossmann-fold domains"/>
    <property type="match status" value="1"/>
</dbReference>
<dbReference type="PANTHER" id="PTHR44169">
    <property type="entry name" value="NADPH-DEPENDENT 1-ACYLDIHYDROXYACETONE PHOSPHATE REDUCTASE"/>
    <property type="match status" value="1"/>
</dbReference>
<comment type="similarity">
    <text evidence="1 3">Belongs to the short-chain dehydrogenases/reductases (SDR) family.</text>
</comment>
<keyword evidence="5" id="KW-1185">Reference proteome</keyword>
<name>A0A8J7SF73_9RHOB</name>
<dbReference type="Pfam" id="PF00106">
    <property type="entry name" value="adh_short"/>
    <property type="match status" value="1"/>
</dbReference>
<dbReference type="InterPro" id="IPR036291">
    <property type="entry name" value="NAD(P)-bd_dom_sf"/>
</dbReference>
<dbReference type="AlphaFoldDB" id="A0A8J7SF73"/>
<dbReference type="Proteomes" id="UP000655420">
    <property type="component" value="Unassembled WGS sequence"/>
</dbReference>